<evidence type="ECO:0000313" key="4">
    <source>
        <dbReference type="EMBL" id="PSK59182.1"/>
    </source>
</evidence>
<dbReference type="GO" id="GO:0030488">
    <property type="term" value="P:tRNA methylation"/>
    <property type="evidence" value="ECO:0007669"/>
    <property type="project" value="TreeGrafter"/>
</dbReference>
<dbReference type="InterPro" id="IPR029063">
    <property type="entry name" value="SAM-dependent_MTases_sf"/>
</dbReference>
<organism evidence="4 5">
    <name type="scientific">Elsinoe australis</name>
    <dbReference type="NCBI Taxonomy" id="40998"/>
    <lineage>
        <taxon>Eukaryota</taxon>
        <taxon>Fungi</taxon>
        <taxon>Dikarya</taxon>
        <taxon>Ascomycota</taxon>
        <taxon>Pezizomycotina</taxon>
        <taxon>Dothideomycetes</taxon>
        <taxon>Dothideomycetidae</taxon>
        <taxon>Myriangiales</taxon>
        <taxon>Elsinoaceae</taxon>
        <taxon>Elsinoe</taxon>
    </lineage>
</organism>
<evidence type="ECO:0000256" key="2">
    <source>
        <dbReference type="ARBA" id="ARBA00049400"/>
    </source>
</evidence>
<keyword evidence="5" id="KW-1185">Reference proteome</keyword>
<dbReference type="Gene3D" id="3.40.50.150">
    <property type="entry name" value="Vaccinia Virus protein VP39"/>
    <property type="match status" value="1"/>
</dbReference>
<dbReference type="PROSITE" id="PS51684">
    <property type="entry name" value="SAM_MT_TRM5_TYW2"/>
    <property type="match status" value="1"/>
</dbReference>
<dbReference type="EC" id="2.5.1.114" evidence="1"/>
<evidence type="ECO:0000259" key="3">
    <source>
        <dbReference type="PROSITE" id="PS51684"/>
    </source>
</evidence>
<dbReference type="GO" id="GO:0008175">
    <property type="term" value="F:tRNA methyltransferase activity"/>
    <property type="evidence" value="ECO:0007669"/>
    <property type="project" value="TreeGrafter"/>
</dbReference>
<dbReference type="GO" id="GO:0102522">
    <property type="term" value="F:tRNA 4-demethylwyosine alpha-amino-alpha-carboxypropyltransferase activity"/>
    <property type="evidence" value="ECO:0007669"/>
    <property type="project" value="UniProtKB-EC"/>
</dbReference>
<accession>A0A2P8AFD5</accession>
<dbReference type="InterPro" id="IPR030382">
    <property type="entry name" value="MeTrfase_TRM5/TYW2"/>
</dbReference>
<dbReference type="STRING" id="40998.A0A2P8AFD5"/>
<comment type="catalytic activity">
    <reaction evidence="2">
        <text>4-demethylwyosine(37) in tRNA(Phe) + S-adenosyl-L-methionine = 4-demethyl-7-[(3S)-3-amino-3-carboxypropyl]wyosine(37) in tRNA(Phe) + S-methyl-5'-thioadenosine + H(+)</text>
        <dbReference type="Rhea" id="RHEA:36355"/>
        <dbReference type="Rhea" id="RHEA-COMP:10164"/>
        <dbReference type="Rhea" id="RHEA-COMP:10378"/>
        <dbReference type="ChEBI" id="CHEBI:15378"/>
        <dbReference type="ChEBI" id="CHEBI:17509"/>
        <dbReference type="ChEBI" id="CHEBI:59789"/>
        <dbReference type="ChEBI" id="CHEBI:64315"/>
        <dbReference type="ChEBI" id="CHEBI:73550"/>
        <dbReference type="EC" id="2.5.1.114"/>
    </reaction>
</comment>
<evidence type="ECO:0000313" key="5">
    <source>
        <dbReference type="Proteomes" id="UP000243723"/>
    </source>
</evidence>
<dbReference type="GO" id="GO:0031591">
    <property type="term" value="P:wybutosine biosynthetic process"/>
    <property type="evidence" value="ECO:0007669"/>
    <property type="project" value="TreeGrafter"/>
</dbReference>
<dbReference type="SUPFAM" id="SSF53335">
    <property type="entry name" value="S-adenosyl-L-methionine-dependent methyltransferases"/>
    <property type="match status" value="1"/>
</dbReference>
<reference evidence="4 5" key="1">
    <citation type="submission" date="2017-05" db="EMBL/GenBank/DDBJ databases">
        <title>Draft genome sequence of Elsinoe australis.</title>
        <authorList>
            <person name="Cheng Q."/>
        </authorList>
    </citation>
    <scope>NUCLEOTIDE SEQUENCE [LARGE SCALE GENOMIC DNA]</scope>
    <source>
        <strain evidence="4 5">NL1</strain>
    </source>
</reference>
<dbReference type="OrthoDB" id="2387925at2759"/>
<feature type="domain" description="SAM-dependent methyltransferase TRM5/TYW2-type" evidence="3">
    <location>
        <begin position="186"/>
        <end position="495"/>
    </location>
</feature>
<comment type="caution">
    <text evidence="4">The sequence shown here is derived from an EMBL/GenBank/DDBJ whole genome shotgun (WGS) entry which is preliminary data.</text>
</comment>
<name>A0A2P8AFD5_9PEZI</name>
<dbReference type="GO" id="GO:0005737">
    <property type="term" value="C:cytoplasm"/>
    <property type="evidence" value="ECO:0007669"/>
    <property type="project" value="TreeGrafter"/>
</dbReference>
<dbReference type="EMBL" id="NHZQ01000010">
    <property type="protein sequence ID" value="PSK59182.1"/>
    <property type="molecule type" value="Genomic_DNA"/>
</dbReference>
<protein>
    <recommendedName>
        <fullName evidence="1">tRNA(Phe) (4-demethylwyosine(37)-C(7)) aminocarboxypropyltransferase</fullName>
        <ecNumber evidence="1">2.5.1.114</ecNumber>
    </recommendedName>
</protein>
<sequence>MSSHPFHTLSNPYPSTSQDEGIKCVTALVVSQQDLAIASGLLKQLSLLHPILKIKPHHRVDVQDGFAIPIHPPPGEDVHETLRDVLTRLRTAASSTVHTTDLPLSFFTTKSRTKPETPEQIIRTTFNTWLATQPDPLHTLSSSLLASLPKSYTVYGDLLLFPTTSFRTPEWNSLLTSLTSPLTTFFTTLATRLKITHIAINAPIPLSNPNNDANTLRTPASLLPLHGDFGPALPLTQSPSPHDLRAAFWTSTTQNHLHQIWAPRYTMFSAGNIKEKARLLALPSVEAAVTQGRADGRGCAAVDLYVGIGYFAFSYLKAGVRVVLGWDLNPWSVEGARRGAGKKRWGVDVREGGLACLDGEEKREGGVVEAGLQEGTRLVLFCEDNRRACGRLRGLRGVPPVRHANCGLLPSSKGSWETAVEVLDKGLGGWIHVHENFGVKEIEDKAEMVRSEIEMLVRSSGAWTKDTVVEVDEVFRVKSYAPGVMHCVVDIHIDPRGESSS</sequence>
<dbReference type="Proteomes" id="UP000243723">
    <property type="component" value="Unassembled WGS sequence"/>
</dbReference>
<proteinExistence type="predicted"/>
<dbReference type="AlphaFoldDB" id="A0A2P8AFD5"/>
<dbReference type="PANTHER" id="PTHR23245">
    <property type="entry name" value="TRNA METHYLTRANSFERASE"/>
    <property type="match status" value="1"/>
</dbReference>
<dbReference type="PANTHER" id="PTHR23245:SF25">
    <property type="entry name" value="TRNA WYBUTOSINE-SYNTHESIZING PROTEIN 2 HOMOLOG"/>
    <property type="match status" value="1"/>
</dbReference>
<gene>
    <name evidence="4" type="ORF">B9Z65_3506</name>
</gene>
<evidence type="ECO:0000256" key="1">
    <source>
        <dbReference type="ARBA" id="ARBA00012265"/>
    </source>
</evidence>